<evidence type="ECO:0000313" key="3">
    <source>
        <dbReference type="Proteomes" id="UP001163105"/>
    </source>
</evidence>
<feature type="region of interest" description="Disordered" evidence="1">
    <location>
        <begin position="1"/>
        <end position="31"/>
    </location>
</feature>
<organism evidence="2 3">
    <name type="scientific">Purpureocillium lavendulum</name>
    <dbReference type="NCBI Taxonomy" id="1247861"/>
    <lineage>
        <taxon>Eukaryota</taxon>
        <taxon>Fungi</taxon>
        <taxon>Dikarya</taxon>
        <taxon>Ascomycota</taxon>
        <taxon>Pezizomycotina</taxon>
        <taxon>Sordariomycetes</taxon>
        <taxon>Hypocreomycetidae</taxon>
        <taxon>Hypocreales</taxon>
        <taxon>Ophiocordycipitaceae</taxon>
        <taxon>Purpureocillium</taxon>
    </lineage>
</organism>
<dbReference type="EMBL" id="JAQHRD010000004">
    <property type="protein sequence ID" value="KAJ6441910.1"/>
    <property type="molecule type" value="Genomic_DNA"/>
</dbReference>
<keyword evidence="3" id="KW-1185">Reference proteome</keyword>
<protein>
    <submittedName>
        <fullName evidence="2">Activator 1 subunit 3</fullName>
    </submittedName>
</protein>
<feature type="compositionally biased region" description="Polar residues" evidence="1">
    <location>
        <begin position="10"/>
        <end position="31"/>
    </location>
</feature>
<name>A0AB34FRP3_9HYPO</name>
<proteinExistence type="predicted"/>
<evidence type="ECO:0000313" key="2">
    <source>
        <dbReference type="EMBL" id="KAJ6441910.1"/>
    </source>
</evidence>
<reference evidence="2" key="1">
    <citation type="submission" date="2023-01" db="EMBL/GenBank/DDBJ databases">
        <title>The growth and conidiation of Purpureocillium lavendulum are regulated by nitrogen source and histone H3K14 acetylation.</title>
        <authorList>
            <person name="Tang P."/>
            <person name="Han J."/>
            <person name="Zhang C."/>
            <person name="Tang P."/>
            <person name="Qi F."/>
            <person name="Zhang K."/>
            <person name="Liang L."/>
        </authorList>
    </citation>
    <scope>NUCLEOTIDE SEQUENCE</scope>
    <source>
        <strain evidence="2">YMF1.00683</strain>
    </source>
</reference>
<feature type="region of interest" description="Disordered" evidence="1">
    <location>
        <begin position="425"/>
        <end position="449"/>
    </location>
</feature>
<accession>A0AB34FRP3</accession>
<dbReference type="AlphaFoldDB" id="A0AB34FRP3"/>
<comment type="caution">
    <text evidence="2">The sequence shown here is derived from an EMBL/GenBank/DDBJ whole genome shotgun (WGS) entry which is preliminary data.</text>
</comment>
<evidence type="ECO:0000256" key="1">
    <source>
        <dbReference type="SAM" id="MobiDB-lite"/>
    </source>
</evidence>
<dbReference type="Proteomes" id="UP001163105">
    <property type="component" value="Unassembled WGS sequence"/>
</dbReference>
<gene>
    <name evidence="2" type="ORF">O9K51_05461</name>
</gene>
<feature type="compositionally biased region" description="Polar residues" evidence="1">
    <location>
        <begin position="425"/>
        <end position="434"/>
    </location>
</feature>
<sequence>MSATADEKSASSARQTDNGAPLISSASASIRTPDQTLTSADMDMLTVDFSTPLAGAARDAKLRQMAEKHPAYGDCQRIQQRLGGIRDVIINTPGVANDDCVALTQQLREIGMMVRQETAQLVDAVVTLSLDQEDTDKAIARISIAANLAGAKTDDQAHTINQLTAAVASEKEKLAAEKTKREQAEAGAKKTAVVLEELMTDVKALKETMSRAWQIGPSQADLVQALAPSIDGIERHLTANTPTRASEANRNESTGASLFSPAAARPVRTTSPIKEEDEDEAKAQVAAAFEHQIQDPLPRSAFADAPPRPASAFQPMARSPTVAPPRFGPLDGVPPRAPSAFAQERRFQPLYAGAPAHRASSGSGGATVANSAFGPLTTSRAPSNFQPLARYRPTAPEFHPSAGYAASQAGALVRPGTSFGHRSQFQATTPTSAGRSRFGRVPEGAPAGNTEPPAPSFAMVHHGLLSPAPIQLTPQAIAAWNERIMDFYGKIRTFVERHASEPEHGPVSRVANSSVWHTLLATYRPLSEPEAASYLEFHLRNENSKACVVTRLIIDYVVNRVWVPGAWAGSDSQTTYELMDLGHEFEATSGQPSAARQPLLNRQAAIIAQVLRNEQGTMWHQSRVAETTRSLQTALQPLTNRHANPAEAQRELAAVAECAWDLSAQILTSRLTFDFRFPEVSSRFSPQSMLPIWPVADPADLQAKHFRVALVTTPVITCRNDTGAGISAHLIALADVFCMQ</sequence>